<organism evidence="1 2">
    <name type="scientific">Zalaria obscura</name>
    <dbReference type="NCBI Taxonomy" id="2024903"/>
    <lineage>
        <taxon>Eukaryota</taxon>
        <taxon>Fungi</taxon>
        <taxon>Dikarya</taxon>
        <taxon>Ascomycota</taxon>
        <taxon>Pezizomycotina</taxon>
        <taxon>Dothideomycetes</taxon>
        <taxon>Dothideomycetidae</taxon>
        <taxon>Dothideales</taxon>
        <taxon>Zalariaceae</taxon>
        <taxon>Zalaria</taxon>
    </lineage>
</organism>
<keyword evidence="2" id="KW-1185">Reference proteome</keyword>
<name>A0ACC3SNJ1_9PEZI</name>
<reference evidence="1" key="1">
    <citation type="submission" date="2024-02" db="EMBL/GenBank/DDBJ databases">
        <title>Metagenome Assembled Genome of Zalaria obscura JY119.</title>
        <authorList>
            <person name="Vighnesh L."/>
            <person name="Jagadeeshwari U."/>
            <person name="Venkata Ramana C."/>
            <person name="Sasikala C."/>
        </authorList>
    </citation>
    <scope>NUCLEOTIDE SEQUENCE</scope>
    <source>
        <strain evidence="1">JY119</strain>
    </source>
</reference>
<dbReference type="EMBL" id="JAMKPW020000003">
    <property type="protein sequence ID" value="KAK8219841.1"/>
    <property type="molecule type" value="Genomic_DNA"/>
</dbReference>
<evidence type="ECO:0000313" key="2">
    <source>
        <dbReference type="Proteomes" id="UP001320706"/>
    </source>
</evidence>
<evidence type="ECO:0000313" key="1">
    <source>
        <dbReference type="EMBL" id="KAK8219841.1"/>
    </source>
</evidence>
<comment type="caution">
    <text evidence="1">The sequence shown here is derived from an EMBL/GenBank/DDBJ whole genome shotgun (WGS) entry which is preliminary data.</text>
</comment>
<proteinExistence type="predicted"/>
<dbReference type="Proteomes" id="UP001320706">
    <property type="component" value="Unassembled WGS sequence"/>
</dbReference>
<protein>
    <submittedName>
        <fullName evidence="1">Uncharacterized protein</fullName>
    </submittedName>
</protein>
<accession>A0ACC3SNJ1</accession>
<sequence>MESTRQMSAQTAKTSNQTNRSSQPPRGPQQPRNDPPSNPPTTAEQLSAAANPQQAVENQNPQNYTHTRPQVTRSSSQRASLGSIPEGSTAFGPLISQSYVRRTIRGTRGDSESLDPRYYKRSSQERFFTFGRVFKVLWFEPNGSGQDNGTIVTSMYGERAHSKIRWFAVIRESRDHCQCLPIQTYGGRGVTKPGLDKEEHAIIYTGDSPPRQLRGELPSGGEDPMRSPIRVVPTSNTMRLDPMSRIHFGRVYTVEKNVKVMDVGTVHPDHLLDLRNHFYHTFLPPSSQGPIAARAGQSDTGALSQVPRAETSQDYAAILRNAGPSDICTSYLEFARSIVTLRLYLDGWPGLGHNLSRITCFHDCAPHKELRRTSSGRPYTRIVCGRFAAHLDSSAYGRNIRLVIPGVSYVCGPAPLTPWAARSLRNARQDR</sequence>
<gene>
    <name evidence="1" type="ORF">M8818_000815</name>
</gene>